<accession>A0A542YRW3</accession>
<organism evidence="3 4">
    <name type="scientific">Ornithinicoccus hortensis</name>
    <dbReference type="NCBI Taxonomy" id="82346"/>
    <lineage>
        <taxon>Bacteria</taxon>
        <taxon>Bacillati</taxon>
        <taxon>Actinomycetota</taxon>
        <taxon>Actinomycetes</taxon>
        <taxon>Micrococcales</taxon>
        <taxon>Intrasporangiaceae</taxon>
        <taxon>Ornithinicoccus</taxon>
    </lineage>
</organism>
<dbReference type="EMBL" id="VFOP01000001">
    <property type="protein sequence ID" value="TQL50839.1"/>
    <property type="molecule type" value="Genomic_DNA"/>
</dbReference>
<comment type="caution">
    <text evidence="3">The sequence shown here is derived from an EMBL/GenBank/DDBJ whole genome shotgun (WGS) entry which is preliminary data.</text>
</comment>
<dbReference type="Proteomes" id="UP000319516">
    <property type="component" value="Unassembled WGS sequence"/>
</dbReference>
<dbReference type="InterPro" id="IPR013078">
    <property type="entry name" value="His_Pase_superF_clade-1"/>
</dbReference>
<dbReference type="GO" id="GO:0005737">
    <property type="term" value="C:cytoplasm"/>
    <property type="evidence" value="ECO:0007669"/>
    <property type="project" value="TreeGrafter"/>
</dbReference>
<dbReference type="PANTHER" id="PTHR48100">
    <property type="entry name" value="BROAD-SPECIFICITY PHOSPHATASE YOR283W-RELATED"/>
    <property type="match status" value="1"/>
</dbReference>
<proteinExistence type="predicted"/>
<dbReference type="SMART" id="SM00855">
    <property type="entry name" value="PGAM"/>
    <property type="match status" value="1"/>
</dbReference>
<keyword evidence="4" id="KW-1185">Reference proteome</keyword>
<dbReference type="AlphaFoldDB" id="A0A542YRW3"/>
<evidence type="ECO:0000256" key="1">
    <source>
        <dbReference type="PIRSR" id="PIRSR613078-1"/>
    </source>
</evidence>
<dbReference type="Gene3D" id="3.40.50.1240">
    <property type="entry name" value="Phosphoglycerate mutase-like"/>
    <property type="match status" value="1"/>
</dbReference>
<evidence type="ECO:0000256" key="2">
    <source>
        <dbReference type="PIRSR" id="PIRSR613078-2"/>
    </source>
</evidence>
<feature type="binding site" evidence="2">
    <location>
        <begin position="11"/>
        <end position="18"/>
    </location>
    <ligand>
        <name>substrate</name>
    </ligand>
</feature>
<dbReference type="PANTHER" id="PTHR48100:SF62">
    <property type="entry name" value="GLUCOSYL-3-PHOSPHOGLYCERATE PHOSPHATASE"/>
    <property type="match status" value="1"/>
</dbReference>
<feature type="active site" description="Tele-phosphohistidine intermediate" evidence="1">
    <location>
        <position position="12"/>
    </location>
</feature>
<dbReference type="PROSITE" id="PS00175">
    <property type="entry name" value="PG_MUTASE"/>
    <property type="match status" value="1"/>
</dbReference>
<name>A0A542YRW3_9MICO</name>
<dbReference type="RefSeq" id="WP_141784918.1">
    <property type="nucleotide sequence ID" value="NZ_BAAAIK010000002.1"/>
</dbReference>
<gene>
    <name evidence="3" type="ORF">FB467_1958</name>
</gene>
<dbReference type="CDD" id="cd07067">
    <property type="entry name" value="HP_PGM_like"/>
    <property type="match status" value="1"/>
</dbReference>
<feature type="binding site" evidence="2">
    <location>
        <position position="61"/>
    </location>
    <ligand>
        <name>substrate</name>
    </ligand>
</feature>
<protein>
    <submittedName>
        <fullName evidence="3">Putative phosphoglycerate mutase</fullName>
    </submittedName>
</protein>
<dbReference type="InterPro" id="IPR029033">
    <property type="entry name" value="His_PPase_superfam"/>
</dbReference>
<dbReference type="GO" id="GO:0016791">
    <property type="term" value="F:phosphatase activity"/>
    <property type="evidence" value="ECO:0007669"/>
    <property type="project" value="TreeGrafter"/>
</dbReference>
<dbReference type="Pfam" id="PF00300">
    <property type="entry name" value="His_Phos_1"/>
    <property type="match status" value="1"/>
</dbReference>
<dbReference type="InterPro" id="IPR001345">
    <property type="entry name" value="PG/BPGM_mutase_AS"/>
</dbReference>
<feature type="active site" description="Proton donor/acceptor" evidence="1">
    <location>
        <position position="85"/>
    </location>
</feature>
<evidence type="ECO:0000313" key="4">
    <source>
        <dbReference type="Proteomes" id="UP000319516"/>
    </source>
</evidence>
<sequence>MTTGRRLIVWRHGQTEHNAGGIWQGQLDTDLSETGVLQAKAAAEGLARLGPHRIVSSDLRRAARTADELAAVVGLPVTRDERFREIDVGTWQGMSQGDVAERYPDEHAALGRGEDIRRGEHGEAVEHVRERVYAGAQDLLAGLAEGETAVVATHGVAGRALAAAMVGLGQREAWLMLGGLHNCHWAELAEHRTGWRIVGWNVGAGPVASGTSDH</sequence>
<dbReference type="OrthoDB" id="4697614at2"/>
<reference evidence="3 4" key="1">
    <citation type="submission" date="2019-06" db="EMBL/GenBank/DDBJ databases">
        <title>Sequencing the genomes of 1000 actinobacteria strains.</title>
        <authorList>
            <person name="Klenk H.-P."/>
        </authorList>
    </citation>
    <scope>NUCLEOTIDE SEQUENCE [LARGE SCALE GENOMIC DNA]</scope>
    <source>
        <strain evidence="3 4">DSM 12335</strain>
    </source>
</reference>
<dbReference type="InterPro" id="IPR050275">
    <property type="entry name" value="PGM_Phosphatase"/>
</dbReference>
<dbReference type="SUPFAM" id="SSF53254">
    <property type="entry name" value="Phosphoglycerate mutase-like"/>
    <property type="match status" value="1"/>
</dbReference>
<evidence type="ECO:0000313" key="3">
    <source>
        <dbReference type="EMBL" id="TQL50839.1"/>
    </source>
</evidence>